<evidence type="ECO:0000259" key="2">
    <source>
        <dbReference type="Pfam" id="PF11738"/>
    </source>
</evidence>
<name>A0A8J8SFJ4_9FIRM</name>
<keyword evidence="5" id="KW-1185">Reference proteome</keyword>
<evidence type="ECO:0000259" key="3">
    <source>
        <dbReference type="Pfam" id="PF13739"/>
    </source>
</evidence>
<feature type="domain" description="DUF3298" evidence="2">
    <location>
        <begin position="221"/>
        <end position="291"/>
    </location>
</feature>
<dbReference type="Pfam" id="PF13739">
    <property type="entry name" value="PdaC"/>
    <property type="match status" value="1"/>
</dbReference>
<dbReference type="AlphaFoldDB" id="A0A8J8SFJ4"/>
<dbReference type="InterPro" id="IPR037126">
    <property type="entry name" value="PdaC/RsiV-like_sf"/>
</dbReference>
<dbReference type="KEGG" id="vpy:HZI73_04820"/>
<protein>
    <submittedName>
        <fullName evidence="4">DUF3298 domain-containing protein</fullName>
    </submittedName>
</protein>
<gene>
    <name evidence="4" type="ORF">HZI73_04820</name>
</gene>
<keyword evidence="1" id="KW-0472">Membrane</keyword>
<dbReference type="InterPro" id="IPR025303">
    <property type="entry name" value="PdaC"/>
</dbReference>
<dbReference type="Pfam" id="PF11738">
    <property type="entry name" value="DUF3298"/>
    <property type="match status" value="1"/>
</dbReference>
<accession>A0A8J8SFJ4</accession>
<dbReference type="RefSeq" id="WP_212697126.1">
    <property type="nucleotide sequence ID" value="NZ_CP058649.1"/>
</dbReference>
<evidence type="ECO:0000313" key="4">
    <source>
        <dbReference type="EMBL" id="QUI21656.1"/>
    </source>
</evidence>
<organism evidence="4 5">
    <name type="scientific">Vallitalea pronyensis</name>
    <dbReference type="NCBI Taxonomy" id="1348613"/>
    <lineage>
        <taxon>Bacteria</taxon>
        <taxon>Bacillati</taxon>
        <taxon>Bacillota</taxon>
        <taxon>Clostridia</taxon>
        <taxon>Lachnospirales</taxon>
        <taxon>Vallitaleaceae</taxon>
        <taxon>Vallitalea</taxon>
    </lineage>
</organism>
<feature type="domain" description="Deacetylase PdaC" evidence="3">
    <location>
        <begin position="109"/>
        <end position="191"/>
    </location>
</feature>
<evidence type="ECO:0000256" key="1">
    <source>
        <dbReference type="SAM" id="Phobius"/>
    </source>
</evidence>
<dbReference type="EMBL" id="CP058649">
    <property type="protein sequence ID" value="QUI21656.1"/>
    <property type="molecule type" value="Genomic_DNA"/>
</dbReference>
<feature type="transmembrane region" description="Helical" evidence="1">
    <location>
        <begin position="53"/>
        <end position="72"/>
    </location>
</feature>
<keyword evidence="1" id="KW-1133">Transmembrane helix</keyword>
<dbReference type="Proteomes" id="UP000683246">
    <property type="component" value="Chromosome"/>
</dbReference>
<dbReference type="Gene3D" id="3.90.640.20">
    <property type="entry name" value="Heat-shock cognate protein, ATPase"/>
    <property type="match status" value="1"/>
</dbReference>
<sequence>MDDQLKRLSQFYDNIDIPDQLGHVIDEAISKGRIREVKHMDNHINRRHRLPMWIKRVSATVASLLIILGITVNASSTAAENIYKIPILGDIAKVMTFREYIIDNDTSIGEVKVPKIGNVENKDIEKQINDMITARVDALIEEQAQLDAAYKEAYLETGGTEATYQKIETTIDYKKYYTSDKILSFQIYKYQTLAPAYNDILYYNMHLKTGETLTLRDVLGDDFAQVVKQSVEKQMLSRMEKENILYDIDHFKTMEISEDRGFYIEGNGDIVVVFPKYEVASGAAGQQDFIVGHIHEASFN</sequence>
<evidence type="ECO:0000313" key="5">
    <source>
        <dbReference type="Proteomes" id="UP000683246"/>
    </source>
</evidence>
<dbReference type="InterPro" id="IPR021729">
    <property type="entry name" value="DUF3298"/>
</dbReference>
<proteinExistence type="predicted"/>
<dbReference type="Gene3D" id="3.30.565.40">
    <property type="entry name" value="Fervidobacterium nodosum Rt17-B1 like"/>
    <property type="match status" value="1"/>
</dbReference>
<reference evidence="4" key="1">
    <citation type="submission" date="2020-07" db="EMBL/GenBank/DDBJ databases">
        <title>Vallitalea pronyensis genome.</title>
        <authorList>
            <person name="Postec A."/>
        </authorList>
    </citation>
    <scope>NUCLEOTIDE SEQUENCE</scope>
    <source>
        <strain evidence="4">FatNI3</strain>
    </source>
</reference>
<keyword evidence="1" id="KW-0812">Transmembrane</keyword>